<protein>
    <submittedName>
        <fullName evidence="1">Uncharacterized protein</fullName>
    </submittedName>
</protein>
<proteinExistence type="predicted"/>
<gene>
    <name evidence="1" type="ORF">U0070_015302</name>
</gene>
<comment type="caution">
    <text evidence="1">The sequence shown here is derived from an EMBL/GenBank/DDBJ whole genome shotgun (WGS) entry which is preliminary data.</text>
</comment>
<keyword evidence="2" id="KW-1185">Reference proteome</keyword>
<organism evidence="1 2">
    <name type="scientific">Myodes glareolus</name>
    <name type="common">Bank vole</name>
    <name type="synonym">Clethrionomys glareolus</name>
    <dbReference type="NCBI Taxonomy" id="447135"/>
    <lineage>
        <taxon>Eukaryota</taxon>
        <taxon>Metazoa</taxon>
        <taxon>Chordata</taxon>
        <taxon>Craniata</taxon>
        <taxon>Vertebrata</taxon>
        <taxon>Euteleostomi</taxon>
        <taxon>Mammalia</taxon>
        <taxon>Eutheria</taxon>
        <taxon>Euarchontoglires</taxon>
        <taxon>Glires</taxon>
        <taxon>Rodentia</taxon>
        <taxon>Myomorpha</taxon>
        <taxon>Muroidea</taxon>
        <taxon>Cricetidae</taxon>
        <taxon>Arvicolinae</taxon>
        <taxon>Myodes</taxon>
    </lineage>
</organism>
<dbReference type="AlphaFoldDB" id="A0AAW0K017"/>
<evidence type="ECO:0000313" key="2">
    <source>
        <dbReference type="Proteomes" id="UP001488838"/>
    </source>
</evidence>
<dbReference type="EMBL" id="JBBHLL010000011">
    <property type="protein sequence ID" value="KAK7832155.1"/>
    <property type="molecule type" value="Genomic_DNA"/>
</dbReference>
<sequence>MESAKETLLKTWFPEVQNIYYQGNKKKQLPTGDSSAKLDSFFNCAATLMTLQLQDLTLVSMQDFTNLIAQPQRGNRHKIAVPTSQQRVYPQTRYTRVLKG</sequence>
<name>A0AAW0K017_MYOGA</name>
<reference evidence="1 2" key="1">
    <citation type="journal article" date="2023" name="bioRxiv">
        <title>Conserved and derived expression patterns and positive selection on dental genes reveal complex evolutionary context of ever-growing rodent molars.</title>
        <authorList>
            <person name="Calamari Z.T."/>
            <person name="Song A."/>
            <person name="Cohen E."/>
            <person name="Akter M."/>
            <person name="Roy R.D."/>
            <person name="Hallikas O."/>
            <person name="Christensen M.M."/>
            <person name="Li P."/>
            <person name="Marangoni P."/>
            <person name="Jernvall J."/>
            <person name="Klein O.D."/>
        </authorList>
    </citation>
    <scope>NUCLEOTIDE SEQUENCE [LARGE SCALE GENOMIC DNA]</scope>
    <source>
        <strain evidence="1">V071</strain>
    </source>
</reference>
<dbReference type="Proteomes" id="UP001488838">
    <property type="component" value="Unassembled WGS sequence"/>
</dbReference>
<evidence type="ECO:0000313" key="1">
    <source>
        <dbReference type="EMBL" id="KAK7832155.1"/>
    </source>
</evidence>
<accession>A0AAW0K017</accession>